<dbReference type="Pfam" id="PF01121">
    <property type="entry name" value="CoaE"/>
    <property type="match status" value="1"/>
</dbReference>
<comment type="caution">
    <text evidence="5">The sequence shown here is derived from an EMBL/GenBank/DDBJ whole genome shotgun (WGS) entry which is preliminary data.</text>
</comment>
<evidence type="ECO:0000256" key="1">
    <source>
        <dbReference type="ARBA" id="ARBA00022741"/>
    </source>
</evidence>
<dbReference type="GO" id="GO:0005737">
    <property type="term" value="C:cytoplasm"/>
    <property type="evidence" value="ECO:0007669"/>
    <property type="project" value="UniProtKB-SubCell"/>
</dbReference>
<dbReference type="CDD" id="cd02022">
    <property type="entry name" value="DPCK"/>
    <property type="match status" value="1"/>
</dbReference>
<comment type="subcellular location">
    <subcellularLocation>
        <location evidence="3">Cytoplasm</location>
    </subcellularLocation>
</comment>
<evidence type="ECO:0000256" key="2">
    <source>
        <dbReference type="ARBA" id="ARBA00022840"/>
    </source>
</evidence>
<keyword evidence="3" id="KW-0173">Coenzyme A biosynthesis</keyword>
<organism evidence="5 6">
    <name type="scientific">candidate division WOR_3 bacterium SM23_42</name>
    <dbReference type="NCBI Taxonomy" id="1703779"/>
    <lineage>
        <taxon>Bacteria</taxon>
        <taxon>Bacteria division WOR-3</taxon>
    </lineage>
</organism>
<protein>
    <recommendedName>
        <fullName evidence="3 4">Dephospho-CoA kinase</fullName>
        <ecNumber evidence="3 4">2.7.1.24</ecNumber>
    </recommendedName>
    <alternativeName>
        <fullName evidence="3">Dephosphocoenzyme A kinase</fullName>
    </alternativeName>
</protein>
<keyword evidence="2 3" id="KW-0067">ATP-binding</keyword>
<evidence type="ECO:0000256" key="4">
    <source>
        <dbReference type="NCBIfam" id="TIGR00152"/>
    </source>
</evidence>
<gene>
    <name evidence="3" type="primary">coaE</name>
    <name evidence="5" type="ORF">AMJ83_02800</name>
</gene>
<dbReference type="InterPro" id="IPR001977">
    <property type="entry name" value="Depp_CoAkinase"/>
</dbReference>
<reference evidence="5 6" key="1">
    <citation type="journal article" date="2015" name="Microbiome">
        <title>Genomic resolution of linkages in carbon, nitrogen, and sulfur cycling among widespread estuary sediment bacteria.</title>
        <authorList>
            <person name="Baker B.J."/>
            <person name="Lazar C.S."/>
            <person name="Teske A.P."/>
            <person name="Dick G.J."/>
        </authorList>
    </citation>
    <scope>NUCLEOTIDE SEQUENCE [LARGE SCALE GENOMIC DNA]</scope>
    <source>
        <strain evidence="5">SM23_42</strain>
    </source>
</reference>
<dbReference type="EC" id="2.7.1.24" evidence="3 4"/>
<dbReference type="UniPathway" id="UPA00241">
    <property type="reaction ID" value="UER00356"/>
</dbReference>
<keyword evidence="3" id="KW-0808">Transferase</keyword>
<comment type="catalytic activity">
    <reaction evidence="3">
        <text>3'-dephospho-CoA + ATP = ADP + CoA + H(+)</text>
        <dbReference type="Rhea" id="RHEA:18245"/>
        <dbReference type="ChEBI" id="CHEBI:15378"/>
        <dbReference type="ChEBI" id="CHEBI:30616"/>
        <dbReference type="ChEBI" id="CHEBI:57287"/>
        <dbReference type="ChEBI" id="CHEBI:57328"/>
        <dbReference type="ChEBI" id="CHEBI:456216"/>
        <dbReference type="EC" id="2.7.1.24"/>
    </reaction>
</comment>
<dbReference type="InterPro" id="IPR027417">
    <property type="entry name" value="P-loop_NTPase"/>
</dbReference>
<dbReference type="Gene3D" id="3.40.50.300">
    <property type="entry name" value="P-loop containing nucleotide triphosphate hydrolases"/>
    <property type="match status" value="1"/>
</dbReference>
<dbReference type="SUPFAM" id="SSF52540">
    <property type="entry name" value="P-loop containing nucleoside triphosphate hydrolases"/>
    <property type="match status" value="1"/>
</dbReference>
<proteinExistence type="inferred from homology"/>
<evidence type="ECO:0000256" key="3">
    <source>
        <dbReference type="HAMAP-Rule" id="MF_00376"/>
    </source>
</evidence>
<sequence length="199" mass="22875">MCYGSKVVIGVAGNIGAGKTTVSKIFEELGAQYISADEIGWAVLPKIADVLQKRFGEEIMQNHDINKEKLREMVFSDMENLEFLNRVSHPILTKKIIERMRGIKSGMIVVDAALLFDWPDVRKLVDYTILVTALRDRMLARAKRKGISERLFEKIVSRQKSEKEMTAQATHVIRNDGTIDELRKKCQEIYRRIEDDCRM</sequence>
<dbReference type="HAMAP" id="MF_00376">
    <property type="entry name" value="Dephospho_CoA_kinase"/>
    <property type="match status" value="1"/>
</dbReference>
<keyword evidence="3" id="KW-0418">Kinase</keyword>
<dbReference type="Proteomes" id="UP000051373">
    <property type="component" value="Unassembled WGS sequence"/>
</dbReference>
<dbReference type="EMBL" id="LJUJ01000003">
    <property type="protein sequence ID" value="KPK64363.1"/>
    <property type="molecule type" value="Genomic_DNA"/>
</dbReference>
<evidence type="ECO:0000313" key="5">
    <source>
        <dbReference type="EMBL" id="KPK64363.1"/>
    </source>
</evidence>
<accession>A0A0S8FWR0</accession>
<dbReference type="PANTHER" id="PTHR10695">
    <property type="entry name" value="DEPHOSPHO-COA KINASE-RELATED"/>
    <property type="match status" value="1"/>
</dbReference>
<dbReference type="GO" id="GO:0005524">
    <property type="term" value="F:ATP binding"/>
    <property type="evidence" value="ECO:0007669"/>
    <property type="project" value="UniProtKB-UniRule"/>
</dbReference>
<keyword evidence="1 3" id="KW-0547">Nucleotide-binding</keyword>
<dbReference type="GO" id="GO:0015937">
    <property type="term" value="P:coenzyme A biosynthetic process"/>
    <property type="evidence" value="ECO:0007669"/>
    <property type="project" value="UniProtKB-UniRule"/>
</dbReference>
<keyword evidence="3" id="KW-0963">Cytoplasm</keyword>
<dbReference type="NCBIfam" id="TIGR00152">
    <property type="entry name" value="dephospho-CoA kinase"/>
    <property type="match status" value="1"/>
</dbReference>
<dbReference type="PANTHER" id="PTHR10695:SF46">
    <property type="entry name" value="BIFUNCTIONAL COENZYME A SYNTHASE-RELATED"/>
    <property type="match status" value="1"/>
</dbReference>
<comment type="function">
    <text evidence="3">Catalyzes the phosphorylation of the 3'-hydroxyl group of dephosphocoenzyme A to form coenzyme A.</text>
</comment>
<comment type="similarity">
    <text evidence="3">Belongs to the CoaE family.</text>
</comment>
<feature type="binding site" evidence="3">
    <location>
        <begin position="16"/>
        <end position="21"/>
    </location>
    <ligand>
        <name>ATP</name>
        <dbReference type="ChEBI" id="CHEBI:30616"/>
    </ligand>
</feature>
<dbReference type="GO" id="GO:0004140">
    <property type="term" value="F:dephospho-CoA kinase activity"/>
    <property type="evidence" value="ECO:0007669"/>
    <property type="project" value="UniProtKB-UniRule"/>
</dbReference>
<name>A0A0S8FWR0_UNCW3</name>
<dbReference type="STRING" id="1703779.AMJ83_02800"/>
<evidence type="ECO:0000313" key="6">
    <source>
        <dbReference type="Proteomes" id="UP000051373"/>
    </source>
</evidence>
<dbReference type="PROSITE" id="PS51219">
    <property type="entry name" value="DPCK"/>
    <property type="match status" value="1"/>
</dbReference>
<dbReference type="AlphaFoldDB" id="A0A0S8FWR0"/>
<comment type="pathway">
    <text evidence="3">Cofactor biosynthesis; coenzyme A biosynthesis; CoA from (R)-pantothenate: step 5/5.</text>
</comment>